<dbReference type="EMBL" id="CP062983">
    <property type="protein sequence ID" value="QPC82148.1"/>
    <property type="molecule type" value="Genomic_DNA"/>
</dbReference>
<keyword evidence="3" id="KW-0489">Methyltransferase</keyword>
<evidence type="ECO:0000259" key="2">
    <source>
        <dbReference type="Pfam" id="PF13649"/>
    </source>
</evidence>
<dbReference type="Gene3D" id="2.20.25.110">
    <property type="entry name" value="S-adenosyl-L-methionine-dependent methyltransferases"/>
    <property type="match status" value="1"/>
</dbReference>
<reference evidence="3 4" key="1">
    <citation type="submission" date="2020-02" db="EMBL/GenBank/DDBJ databases">
        <authorList>
            <person name="Zheng R.K."/>
            <person name="Sun C.M."/>
        </authorList>
    </citation>
    <scope>NUCLEOTIDE SEQUENCE [LARGE SCALE GENOMIC DNA]</scope>
    <source>
        <strain evidence="4">rifampicinis</strain>
    </source>
</reference>
<keyword evidence="4" id="KW-1185">Reference proteome</keyword>
<dbReference type="GO" id="GO:0032259">
    <property type="term" value="P:methylation"/>
    <property type="evidence" value="ECO:0007669"/>
    <property type="project" value="UniProtKB-KW"/>
</dbReference>
<keyword evidence="1 3" id="KW-0808">Transferase</keyword>
<dbReference type="PANTHER" id="PTHR43861">
    <property type="entry name" value="TRANS-ACONITATE 2-METHYLTRANSFERASE-RELATED"/>
    <property type="match status" value="1"/>
</dbReference>
<dbReference type="InterPro" id="IPR029063">
    <property type="entry name" value="SAM-dependent_MTases_sf"/>
</dbReference>
<dbReference type="Proteomes" id="UP000594468">
    <property type="component" value="Chromosome"/>
</dbReference>
<dbReference type="GO" id="GO:0008168">
    <property type="term" value="F:methyltransferase activity"/>
    <property type="evidence" value="ECO:0007669"/>
    <property type="project" value="UniProtKB-KW"/>
</dbReference>
<gene>
    <name evidence="3" type="ORF">G4Y79_21070</name>
</gene>
<proteinExistence type="predicted"/>
<dbReference type="RefSeq" id="WP_195170217.1">
    <property type="nucleotide sequence ID" value="NZ_CP062983.1"/>
</dbReference>
<dbReference type="AlphaFoldDB" id="A0A7S8E8D2"/>
<name>A0A7S8E8D2_9CHLR</name>
<dbReference type="SUPFAM" id="SSF53335">
    <property type="entry name" value="S-adenosyl-L-methionine-dependent methyltransferases"/>
    <property type="match status" value="1"/>
</dbReference>
<accession>A0A7S8E8D2</accession>
<feature type="domain" description="Methyltransferase" evidence="2">
    <location>
        <begin position="37"/>
        <end position="135"/>
    </location>
</feature>
<dbReference type="Pfam" id="PF13649">
    <property type="entry name" value="Methyltransf_25"/>
    <property type="match status" value="1"/>
</dbReference>
<protein>
    <submittedName>
        <fullName evidence="3">Class I SAM-dependent methyltransferase</fullName>
    </submittedName>
</protein>
<sequence>MSAYYTQIARFYDAETNTRTDDLALYSQLAEQYGGPIFDVGCGTGRVMLHLAQEGYKVHGVDANRAMLDRLDRKLKAFPRLAKNITYHEGDILAYEDEMRYPLMLLTYNALMHFHDQDVQIALLEKLHSLMTPDGLLVIDLPNAGETFATEDNDHLIVDRTFLDPETGHMIMLQTLSQLDRTTQLLHVEWIYDEITEDGTVKRLFAPHVLRYYFFPEMKLLLERTGFEVEAVYGDTLESPFDDGCERMVIYATPAGD</sequence>
<evidence type="ECO:0000256" key="1">
    <source>
        <dbReference type="ARBA" id="ARBA00022679"/>
    </source>
</evidence>
<evidence type="ECO:0000313" key="4">
    <source>
        <dbReference type="Proteomes" id="UP000594468"/>
    </source>
</evidence>
<dbReference type="CDD" id="cd02440">
    <property type="entry name" value="AdoMet_MTases"/>
    <property type="match status" value="1"/>
</dbReference>
<evidence type="ECO:0000313" key="3">
    <source>
        <dbReference type="EMBL" id="QPC82148.1"/>
    </source>
</evidence>
<dbReference type="InterPro" id="IPR041698">
    <property type="entry name" value="Methyltransf_25"/>
</dbReference>
<dbReference type="Gene3D" id="3.40.50.150">
    <property type="entry name" value="Vaccinia Virus protein VP39"/>
    <property type="match status" value="1"/>
</dbReference>
<dbReference type="KEGG" id="pmet:G4Y79_21070"/>
<organism evidence="3 4">
    <name type="scientific">Phototrophicus methaneseepsis</name>
    <dbReference type="NCBI Taxonomy" id="2710758"/>
    <lineage>
        <taxon>Bacteria</taxon>
        <taxon>Bacillati</taxon>
        <taxon>Chloroflexota</taxon>
        <taxon>Candidatus Thermofontia</taxon>
        <taxon>Phototrophicales</taxon>
        <taxon>Phototrophicaceae</taxon>
        <taxon>Phototrophicus</taxon>
    </lineage>
</organism>